<dbReference type="GO" id="GO:0005654">
    <property type="term" value="C:nucleoplasm"/>
    <property type="evidence" value="ECO:0007669"/>
    <property type="project" value="TreeGrafter"/>
</dbReference>
<comment type="similarity">
    <text evidence="2">Belongs to the NOC2 family.</text>
</comment>
<dbReference type="AlphaFoldDB" id="A0AAD9GCC8"/>
<name>A0AAD9GCC8_BABDI</name>
<dbReference type="GO" id="GO:0030690">
    <property type="term" value="C:Noc1p-Noc2p complex"/>
    <property type="evidence" value="ECO:0007669"/>
    <property type="project" value="TreeGrafter"/>
</dbReference>
<feature type="region of interest" description="Disordered" evidence="4">
    <location>
        <begin position="1"/>
        <end position="109"/>
    </location>
</feature>
<dbReference type="GO" id="GO:0005730">
    <property type="term" value="C:nucleolus"/>
    <property type="evidence" value="ECO:0007669"/>
    <property type="project" value="TreeGrafter"/>
</dbReference>
<comment type="subcellular location">
    <subcellularLocation>
        <location evidence="1">Nucleus</location>
    </subcellularLocation>
</comment>
<proteinExistence type="inferred from homology"/>
<comment type="caution">
    <text evidence="5">The sequence shown here is derived from an EMBL/GenBank/DDBJ whole genome shotgun (WGS) entry which is preliminary data.</text>
</comment>
<accession>A0AAD9GCC8</accession>
<dbReference type="PANTHER" id="PTHR12687:SF4">
    <property type="entry name" value="NUCLEOLAR COMPLEX PROTEIN 2 HOMOLOG"/>
    <property type="match status" value="1"/>
</dbReference>
<evidence type="ECO:0000256" key="4">
    <source>
        <dbReference type="SAM" id="MobiDB-lite"/>
    </source>
</evidence>
<dbReference type="EMBL" id="JAHBMH010000044">
    <property type="protein sequence ID" value="KAK1935906.1"/>
    <property type="molecule type" value="Genomic_DNA"/>
</dbReference>
<reference evidence="5" key="2">
    <citation type="submission" date="2021-05" db="EMBL/GenBank/DDBJ databases">
        <authorList>
            <person name="Pain A."/>
        </authorList>
    </citation>
    <scope>NUCLEOTIDE SEQUENCE</scope>
    <source>
        <strain evidence="5">1802A</strain>
    </source>
</reference>
<sequence>METNIVDSRKKNKAHKKRKAIQMASSNKGRRIDEEDNATLEMDEDTIDNPPSDSVSNSDADEESDVSDYDMDDVSDDESEAESGSEDLDFSDPEESEGADSDLEEDVEEGCKILSPEDAERIVKDAMNLSDATVRRLVVVYGSFIRRAALKQNPSLENVPSEINDATKAKRSKRGRRKQRQSIMASRELSDKFRHSKNRYAPSSVDVYNYVALEAFSVIEKYLKQTELSFSNARIVEVAALFRRFLSSALVQLGFHHEDMDLCRCALHTLGSETVMPWVVALKSVHKELVKIACSLLTHHSERAVRVYALQLLQRYMRCLSDKTYHCIQISQPPSAGTKVERLSSQQARLFRHRSVNFMLNRSYRTQISASSVERTMKNYGLFKLSQNCLAELYNEAETSNLYTFAFKSIRDLGINVRRQWLALNDKQKRTQITVDEATSHSIVLPVYSWGFVEAVNVWVAVLVRCRARLEALVYPLVVVITAAIKVKLPHIDYIPFVLHMLTAQNQLADGLEKFIPLASYVFNMLEQLKSKDVSKMWRTEAAASRKMLDNTDDIMVRLRLSKKQLHSSETYKTLYRHIVLVLADHVGLVSLHPSFPEFSIPIIAYLKRYLKSNKVGSTARANNVHYMQVEPGFRDALSKLIGVMDESAAVVREKRSQMEMGKQKASRLKLLHGDAKHIPAYQHRIDLLVKYQHISKEKVAGTLSAMQL</sequence>
<evidence type="ECO:0000313" key="5">
    <source>
        <dbReference type="EMBL" id="KAK1935906.1"/>
    </source>
</evidence>
<feature type="compositionally biased region" description="Low complexity" evidence="4">
    <location>
        <begin position="48"/>
        <end position="58"/>
    </location>
</feature>
<gene>
    <name evidence="5" type="ORF">X943_000310</name>
</gene>
<feature type="region of interest" description="Disordered" evidence="4">
    <location>
        <begin position="158"/>
        <end position="185"/>
    </location>
</feature>
<feature type="compositionally biased region" description="Basic residues" evidence="4">
    <location>
        <begin position="10"/>
        <end position="20"/>
    </location>
</feature>
<feature type="compositionally biased region" description="Acidic residues" evidence="4">
    <location>
        <begin position="34"/>
        <end position="47"/>
    </location>
</feature>
<protein>
    <recommendedName>
        <fullName evidence="7">Nucleolar complex protein 2</fullName>
    </recommendedName>
</protein>
<keyword evidence="3" id="KW-0539">Nucleus</keyword>
<keyword evidence="6" id="KW-1185">Reference proteome</keyword>
<evidence type="ECO:0008006" key="7">
    <source>
        <dbReference type="Google" id="ProtNLM"/>
    </source>
</evidence>
<dbReference type="Proteomes" id="UP001195914">
    <property type="component" value="Unassembled WGS sequence"/>
</dbReference>
<dbReference type="PANTHER" id="PTHR12687">
    <property type="entry name" value="NUCLEOLAR COMPLEX 2 AND RAD4-RELATED"/>
    <property type="match status" value="1"/>
</dbReference>
<organism evidence="5 6">
    <name type="scientific">Babesia divergens</name>
    <dbReference type="NCBI Taxonomy" id="32595"/>
    <lineage>
        <taxon>Eukaryota</taxon>
        <taxon>Sar</taxon>
        <taxon>Alveolata</taxon>
        <taxon>Apicomplexa</taxon>
        <taxon>Aconoidasida</taxon>
        <taxon>Piroplasmida</taxon>
        <taxon>Babesiidae</taxon>
        <taxon>Babesia</taxon>
    </lineage>
</organism>
<evidence type="ECO:0000256" key="1">
    <source>
        <dbReference type="ARBA" id="ARBA00004123"/>
    </source>
</evidence>
<evidence type="ECO:0000313" key="6">
    <source>
        <dbReference type="Proteomes" id="UP001195914"/>
    </source>
</evidence>
<feature type="compositionally biased region" description="Acidic residues" evidence="4">
    <location>
        <begin position="59"/>
        <end position="108"/>
    </location>
</feature>
<reference evidence="5" key="1">
    <citation type="journal article" date="2014" name="Nucleic Acids Res.">
        <title>The evolutionary dynamics of variant antigen genes in Babesia reveal a history of genomic innovation underlying host-parasite interaction.</title>
        <authorList>
            <person name="Jackson A.P."/>
            <person name="Otto T.D."/>
            <person name="Darby A."/>
            <person name="Ramaprasad A."/>
            <person name="Xia D."/>
            <person name="Echaide I.E."/>
            <person name="Farber M."/>
            <person name="Gahlot S."/>
            <person name="Gamble J."/>
            <person name="Gupta D."/>
            <person name="Gupta Y."/>
            <person name="Jackson L."/>
            <person name="Malandrin L."/>
            <person name="Malas T.B."/>
            <person name="Moussa E."/>
            <person name="Nair M."/>
            <person name="Reid A.J."/>
            <person name="Sanders M."/>
            <person name="Sharma J."/>
            <person name="Tracey A."/>
            <person name="Quail M.A."/>
            <person name="Weir W."/>
            <person name="Wastling J.M."/>
            <person name="Hall N."/>
            <person name="Willadsen P."/>
            <person name="Lingelbach K."/>
            <person name="Shiels B."/>
            <person name="Tait A."/>
            <person name="Berriman M."/>
            <person name="Allred D.R."/>
            <person name="Pain A."/>
        </authorList>
    </citation>
    <scope>NUCLEOTIDE SEQUENCE</scope>
    <source>
        <strain evidence="5">1802A</strain>
    </source>
</reference>
<dbReference type="InterPro" id="IPR005343">
    <property type="entry name" value="Noc2"/>
</dbReference>
<dbReference type="GO" id="GO:0042273">
    <property type="term" value="P:ribosomal large subunit biogenesis"/>
    <property type="evidence" value="ECO:0007669"/>
    <property type="project" value="TreeGrafter"/>
</dbReference>
<evidence type="ECO:0000256" key="3">
    <source>
        <dbReference type="ARBA" id="ARBA00023242"/>
    </source>
</evidence>
<evidence type="ECO:0000256" key="2">
    <source>
        <dbReference type="ARBA" id="ARBA00005907"/>
    </source>
</evidence>
<dbReference type="Pfam" id="PF03715">
    <property type="entry name" value="Noc2"/>
    <property type="match status" value="1"/>
</dbReference>
<feature type="compositionally biased region" description="Basic residues" evidence="4">
    <location>
        <begin position="169"/>
        <end position="180"/>
    </location>
</feature>
<dbReference type="GO" id="GO:0030691">
    <property type="term" value="C:Noc2p-Noc3p complex"/>
    <property type="evidence" value="ECO:0007669"/>
    <property type="project" value="TreeGrafter"/>
</dbReference>